<dbReference type="GO" id="GO:0015627">
    <property type="term" value="C:type II protein secretion system complex"/>
    <property type="evidence" value="ECO:0007669"/>
    <property type="project" value="InterPro"/>
</dbReference>
<protein>
    <recommendedName>
        <fullName evidence="4">MSHA biogenesis protein MshJ</fullName>
    </recommendedName>
</protein>
<keyword evidence="1" id="KW-0472">Membrane</keyword>
<organism evidence="2 3">
    <name type="scientific">Methylophilus methylotrophus</name>
    <name type="common">Bacterium W3A1</name>
    <dbReference type="NCBI Taxonomy" id="17"/>
    <lineage>
        <taxon>Bacteria</taxon>
        <taxon>Pseudomonadati</taxon>
        <taxon>Pseudomonadota</taxon>
        <taxon>Betaproteobacteria</taxon>
        <taxon>Nitrosomonadales</taxon>
        <taxon>Methylophilaceae</taxon>
        <taxon>Methylophilus</taxon>
    </lineage>
</organism>
<comment type="caution">
    <text evidence="2">The sequence shown here is derived from an EMBL/GenBank/DDBJ whole genome shotgun (WGS) entry which is preliminary data.</text>
</comment>
<evidence type="ECO:0000313" key="2">
    <source>
        <dbReference type="EMBL" id="TXI37417.1"/>
    </source>
</evidence>
<dbReference type="Pfam" id="PF04612">
    <property type="entry name" value="T2SSM"/>
    <property type="match status" value="1"/>
</dbReference>
<dbReference type="GO" id="GO:0015628">
    <property type="term" value="P:protein secretion by the type II secretion system"/>
    <property type="evidence" value="ECO:0007669"/>
    <property type="project" value="InterPro"/>
</dbReference>
<name>A0A5C7WI46_METME</name>
<feature type="transmembrane region" description="Helical" evidence="1">
    <location>
        <begin position="21"/>
        <end position="41"/>
    </location>
</feature>
<dbReference type="Proteomes" id="UP000321374">
    <property type="component" value="Unassembled WGS sequence"/>
</dbReference>
<evidence type="ECO:0000256" key="1">
    <source>
        <dbReference type="SAM" id="Phobius"/>
    </source>
</evidence>
<reference evidence="2 3" key="1">
    <citation type="submission" date="2018-09" db="EMBL/GenBank/DDBJ databases">
        <title>Metagenome Assembled Genomes from an Advanced Water Purification Facility.</title>
        <authorList>
            <person name="Stamps B.W."/>
            <person name="Spear J.R."/>
        </authorList>
    </citation>
    <scope>NUCLEOTIDE SEQUENCE [LARGE SCALE GENOMIC DNA]</scope>
    <source>
        <strain evidence="2">Bin_42_2</strain>
    </source>
</reference>
<proteinExistence type="predicted"/>
<accession>A0A5C7WI46</accession>
<dbReference type="EMBL" id="SSGG01000056">
    <property type="protein sequence ID" value="TXI37417.1"/>
    <property type="molecule type" value="Genomic_DNA"/>
</dbReference>
<dbReference type="AlphaFoldDB" id="A0A5C7WI46"/>
<keyword evidence="1" id="KW-1133">Transmembrane helix</keyword>
<dbReference type="STRING" id="1122236.GCA_000378225_01225"/>
<evidence type="ECO:0000313" key="3">
    <source>
        <dbReference type="Proteomes" id="UP000321374"/>
    </source>
</evidence>
<dbReference type="InterPro" id="IPR007690">
    <property type="entry name" value="T2SS_GspM"/>
</dbReference>
<gene>
    <name evidence="2" type="ORF">E6Q51_03300</name>
</gene>
<sequence>MRSEKLQAISQKWQALSMRERWMLFGTGLFAVVGLMDTFLLEPQRVQLASTQQEILKIQNDTTTLTEQLTNIAAQAAPQPATQAFQHEIDDTRQKMASQADELLKVSAFMVPPQAMVEILKKLLQKHTDVQVIEMQSLPVVDFIETRRKLLQAQSAPGTEASSTSEEAWKNMPHVYQHAVKVHLKGQYFALMAYSKSLKAIGRTLAWENAELKGGYPESELIFQVYTLSGENAWLGI</sequence>
<evidence type="ECO:0008006" key="4">
    <source>
        <dbReference type="Google" id="ProtNLM"/>
    </source>
</evidence>
<keyword evidence="1" id="KW-0812">Transmembrane</keyword>
<dbReference type="RefSeq" id="WP_124552290.1">
    <property type="nucleotide sequence ID" value="NZ_CP033953.1"/>
</dbReference>